<evidence type="ECO:0000256" key="1">
    <source>
        <dbReference type="SAM" id="MobiDB-lite"/>
    </source>
</evidence>
<feature type="non-terminal residue" evidence="2">
    <location>
        <position position="33"/>
    </location>
</feature>
<dbReference type="EMBL" id="BDIP01010289">
    <property type="protein sequence ID" value="GIQ92695.1"/>
    <property type="molecule type" value="Genomic_DNA"/>
</dbReference>
<feature type="region of interest" description="Disordered" evidence="1">
    <location>
        <begin position="1"/>
        <end position="33"/>
    </location>
</feature>
<dbReference type="Proteomes" id="UP000265618">
    <property type="component" value="Unassembled WGS sequence"/>
</dbReference>
<organism evidence="2 3">
    <name type="scientific">Kipferlia bialata</name>
    <dbReference type="NCBI Taxonomy" id="797122"/>
    <lineage>
        <taxon>Eukaryota</taxon>
        <taxon>Metamonada</taxon>
        <taxon>Carpediemonas-like organisms</taxon>
        <taxon>Kipferlia</taxon>
    </lineage>
</organism>
<evidence type="ECO:0000313" key="3">
    <source>
        <dbReference type="Proteomes" id="UP000265618"/>
    </source>
</evidence>
<sequence>VHADEAGRESTTVATTLLFKKGPSNPNPVPSLQ</sequence>
<protein>
    <submittedName>
        <fullName evidence="2">Uncharacterized protein</fullName>
    </submittedName>
</protein>
<comment type="caution">
    <text evidence="2">The sequence shown here is derived from an EMBL/GenBank/DDBJ whole genome shotgun (WGS) entry which is preliminary data.</text>
</comment>
<name>A0A9K3DE75_9EUKA</name>
<feature type="non-terminal residue" evidence="2">
    <location>
        <position position="1"/>
    </location>
</feature>
<reference evidence="2 3" key="1">
    <citation type="journal article" date="2018" name="PLoS ONE">
        <title>The draft genome of Kipferlia bialata reveals reductive genome evolution in fornicate parasites.</title>
        <authorList>
            <person name="Tanifuji G."/>
            <person name="Takabayashi S."/>
            <person name="Kume K."/>
            <person name="Takagi M."/>
            <person name="Nakayama T."/>
            <person name="Kamikawa R."/>
            <person name="Inagaki Y."/>
            <person name="Hashimoto T."/>
        </authorList>
    </citation>
    <scope>NUCLEOTIDE SEQUENCE [LARGE SCALE GENOMIC DNA]</scope>
    <source>
        <strain evidence="2">NY0173</strain>
    </source>
</reference>
<evidence type="ECO:0000313" key="2">
    <source>
        <dbReference type="EMBL" id="GIQ92695.1"/>
    </source>
</evidence>
<dbReference type="AlphaFoldDB" id="A0A9K3DE75"/>
<proteinExistence type="predicted"/>
<gene>
    <name evidence="2" type="ORF">KIPB_016611</name>
</gene>
<accession>A0A9K3DE75</accession>
<keyword evidence="3" id="KW-1185">Reference proteome</keyword>